<sequence>MGQELCTESELLPLVRLHWTRVVYGGTKVVYLVRLHRTRVVYGERSAASCSTTQDKNCVRRASCCLLSDYTGQELCTESELLPLVSLNRTRVVYGERAASSCPTTQDKSCVQRVSCCLLSDYTGQELCMESELLPLVRLHRTRVVYGERAAVSCSTTQDKSCVRRASCCLLFDYTGQELCTESELLPLVRLHRTRVVYGERVTASCPTTQRRVVYGERAAASVHNSCPVTRVVYGERAAASCSTTQDKNCVRRASCCLLSDYTGQELCTESELLPLVSLHRTRVVYGERAAASSSTTQDKSCVRRASCCLLSDYTGQELCTESELLLLVRLHRTRVVYGERAAASCSTTQDKSCVWRVSCCLLSDYTGQELRTESELLPLVRLHRTRVVYGERAAVSCLTTQDKSCVRRASCCLLSDYTGQELCTESELLPLVRLHRTRVVYGERAAASCPTTQDKSCVRRASCCLLFDYIGKEYLLTLNHSACNL</sequence>
<dbReference type="Proteomes" id="UP001066276">
    <property type="component" value="Chromosome 12"/>
</dbReference>
<keyword evidence="2" id="KW-1185">Reference proteome</keyword>
<protein>
    <submittedName>
        <fullName evidence="1">Uncharacterized protein</fullName>
    </submittedName>
</protein>
<dbReference type="AlphaFoldDB" id="A0AAV7L7D1"/>
<gene>
    <name evidence="1" type="ORF">NDU88_006404</name>
</gene>
<proteinExistence type="predicted"/>
<evidence type="ECO:0000313" key="1">
    <source>
        <dbReference type="EMBL" id="KAJ1086282.1"/>
    </source>
</evidence>
<dbReference type="EMBL" id="JANPWB010000016">
    <property type="protein sequence ID" value="KAJ1086282.1"/>
    <property type="molecule type" value="Genomic_DNA"/>
</dbReference>
<reference evidence="1" key="1">
    <citation type="journal article" date="2022" name="bioRxiv">
        <title>Sequencing and chromosome-scale assembly of the giantPleurodeles waltlgenome.</title>
        <authorList>
            <person name="Brown T."/>
            <person name="Elewa A."/>
            <person name="Iarovenko S."/>
            <person name="Subramanian E."/>
            <person name="Araus A.J."/>
            <person name="Petzold A."/>
            <person name="Susuki M."/>
            <person name="Suzuki K.-i.T."/>
            <person name="Hayashi T."/>
            <person name="Toyoda A."/>
            <person name="Oliveira C."/>
            <person name="Osipova E."/>
            <person name="Leigh N.D."/>
            <person name="Simon A."/>
            <person name="Yun M.H."/>
        </authorList>
    </citation>
    <scope>NUCLEOTIDE SEQUENCE</scope>
    <source>
        <strain evidence="1">20211129_DDA</strain>
        <tissue evidence="1">Liver</tissue>
    </source>
</reference>
<comment type="caution">
    <text evidence="1">The sequence shown here is derived from an EMBL/GenBank/DDBJ whole genome shotgun (WGS) entry which is preliminary data.</text>
</comment>
<name>A0AAV7L7D1_PLEWA</name>
<evidence type="ECO:0000313" key="2">
    <source>
        <dbReference type="Proteomes" id="UP001066276"/>
    </source>
</evidence>
<accession>A0AAV7L7D1</accession>
<organism evidence="1 2">
    <name type="scientific">Pleurodeles waltl</name>
    <name type="common">Iberian ribbed newt</name>
    <dbReference type="NCBI Taxonomy" id="8319"/>
    <lineage>
        <taxon>Eukaryota</taxon>
        <taxon>Metazoa</taxon>
        <taxon>Chordata</taxon>
        <taxon>Craniata</taxon>
        <taxon>Vertebrata</taxon>
        <taxon>Euteleostomi</taxon>
        <taxon>Amphibia</taxon>
        <taxon>Batrachia</taxon>
        <taxon>Caudata</taxon>
        <taxon>Salamandroidea</taxon>
        <taxon>Salamandridae</taxon>
        <taxon>Pleurodelinae</taxon>
        <taxon>Pleurodeles</taxon>
    </lineage>
</organism>